<accession>A0A0V0R2M7</accession>
<evidence type="ECO:0000313" key="5">
    <source>
        <dbReference type="Proteomes" id="UP000054937"/>
    </source>
</evidence>
<evidence type="ECO:0000256" key="2">
    <source>
        <dbReference type="SAM" id="Phobius"/>
    </source>
</evidence>
<name>A0A0V0R2M7_PSEPJ</name>
<sequence>MSLFIFYILSICVKYCTSSAKQFLQNAKCREEIQMYHANVSKNPPKIQYHVQAYHWVTRRTKNGTSRRKVVTYKHDEELKYMSHQDQTENLAVLLKNATCVRLNSKFTWFKGSKLTENNWEMMVQALNMTAQKMDTHHEGWDSSTVQGFVTNQLAFSKNGIPCYLDFPVLLFFYVFGISLFYDTFFYSVTGQCNFNIQKTIYCDAFNGPQIEQFLQQQQNINFNQPNNNNQFNGMNQGNIGMQPSNQNQGFMHPQQNMGYPQQNMGYPQQNMGYPYNNNYNYGQIMPQQNQMGYPNNMMYNQNQFNMGQPNDNIMLPPQQFDGQNDYSNNQMIPVGNQVK</sequence>
<feature type="compositionally biased region" description="Polar residues" evidence="1">
    <location>
        <begin position="321"/>
        <end position="332"/>
    </location>
</feature>
<gene>
    <name evidence="4" type="ORF">PPERSA_08067</name>
</gene>
<feature type="transmembrane region" description="Helical" evidence="2">
    <location>
        <begin position="167"/>
        <end position="189"/>
    </location>
</feature>
<evidence type="ECO:0000256" key="3">
    <source>
        <dbReference type="SAM" id="SignalP"/>
    </source>
</evidence>
<feature type="compositionally biased region" description="Polar residues" evidence="1">
    <location>
        <begin position="245"/>
        <end position="258"/>
    </location>
</feature>
<keyword evidence="3" id="KW-0732">Signal</keyword>
<keyword evidence="2" id="KW-1133">Transmembrane helix</keyword>
<reference evidence="4 5" key="1">
    <citation type="journal article" date="2015" name="Sci. Rep.">
        <title>Genome of the facultative scuticociliatosis pathogen Pseudocohnilembus persalinus provides insight into its virulence through horizontal gene transfer.</title>
        <authorList>
            <person name="Xiong J."/>
            <person name="Wang G."/>
            <person name="Cheng J."/>
            <person name="Tian M."/>
            <person name="Pan X."/>
            <person name="Warren A."/>
            <person name="Jiang C."/>
            <person name="Yuan D."/>
            <person name="Miao W."/>
        </authorList>
    </citation>
    <scope>NUCLEOTIDE SEQUENCE [LARGE SCALE GENOMIC DNA]</scope>
    <source>
        <strain evidence="4">36N120E</strain>
    </source>
</reference>
<dbReference type="Proteomes" id="UP000054937">
    <property type="component" value="Unassembled WGS sequence"/>
</dbReference>
<keyword evidence="2" id="KW-0472">Membrane</keyword>
<evidence type="ECO:0000256" key="1">
    <source>
        <dbReference type="SAM" id="MobiDB-lite"/>
    </source>
</evidence>
<protein>
    <recommendedName>
        <fullName evidence="6">Transmembrane protein</fullName>
    </recommendedName>
</protein>
<dbReference type="OMA" id="GYPQQNM"/>
<evidence type="ECO:0000313" key="4">
    <source>
        <dbReference type="EMBL" id="KRX08756.1"/>
    </source>
</evidence>
<feature type="region of interest" description="Disordered" evidence="1">
    <location>
        <begin position="228"/>
        <end position="258"/>
    </location>
</feature>
<keyword evidence="5" id="KW-1185">Reference proteome</keyword>
<dbReference type="EMBL" id="LDAU01000058">
    <property type="protein sequence ID" value="KRX08756.1"/>
    <property type="molecule type" value="Genomic_DNA"/>
</dbReference>
<feature type="region of interest" description="Disordered" evidence="1">
    <location>
        <begin position="318"/>
        <end position="340"/>
    </location>
</feature>
<keyword evidence="2" id="KW-0812">Transmembrane</keyword>
<comment type="caution">
    <text evidence="4">The sequence shown here is derived from an EMBL/GenBank/DDBJ whole genome shotgun (WGS) entry which is preliminary data.</text>
</comment>
<proteinExistence type="predicted"/>
<feature type="compositionally biased region" description="Low complexity" evidence="1">
    <location>
        <begin position="228"/>
        <end position="244"/>
    </location>
</feature>
<feature type="chain" id="PRO_5006867666" description="Transmembrane protein" evidence="3">
    <location>
        <begin position="19"/>
        <end position="340"/>
    </location>
</feature>
<evidence type="ECO:0008006" key="6">
    <source>
        <dbReference type="Google" id="ProtNLM"/>
    </source>
</evidence>
<dbReference type="InParanoid" id="A0A0V0R2M7"/>
<feature type="signal peptide" evidence="3">
    <location>
        <begin position="1"/>
        <end position="18"/>
    </location>
</feature>
<organism evidence="4 5">
    <name type="scientific">Pseudocohnilembus persalinus</name>
    <name type="common">Ciliate</name>
    <dbReference type="NCBI Taxonomy" id="266149"/>
    <lineage>
        <taxon>Eukaryota</taxon>
        <taxon>Sar</taxon>
        <taxon>Alveolata</taxon>
        <taxon>Ciliophora</taxon>
        <taxon>Intramacronucleata</taxon>
        <taxon>Oligohymenophorea</taxon>
        <taxon>Scuticociliatia</taxon>
        <taxon>Philasterida</taxon>
        <taxon>Pseudocohnilembidae</taxon>
        <taxon>Pseudocohnilembus</taxon>
    </lineage>
</organism>
<dbReference type="AlphaFoldDB" id="A0A0V0R2M7"/>